<protein>
    <submittedName>
        <fullName evidence="2">TraB/GumN family protein</fullName>
    </submittedName>
</protein>
<dbReference type="CDD" id="cd14789">
    <property type="entry name" value="Tiki"/>
    <property type="match status" value="1"/>
</dbReference>
<accession>A0ABS0N3W7</accession>
<evidence type="ECO:0000313" key="3">
    <source>
        <dbReference type="Proteomes" id="UP000602442"/>
    </source>
</evidence>
<evidence type="ECO:0000256" key="1">
    <source>
        <dbReference type="SAM" id="MobiDB-lite"/>
    </source>
</evidence>
<proteinExistence type="predicted"/>
<dbReference type="Pfam" id="PF01963">
    <property type="entry name" value="TraB_PrgY_gumN"/>
    <property type="match status" value="1"/>
</dbReference>
<organism evidence="2 3">
    <name type="scientific">Aurantiacibacter sediminis</name>
    <dbReference type="NCBI Taxonomy" id="2793064"/>
    <lineage>
        <taxon>Bacteria</taxon>
        <taxon>Pseudomonadati</taxon>
        <taxon>Pseudomonadota</taxon>
        <taxon>Alphaproteobacteria</taxon>
        <taxon>Sphingomonadales</taxon>
        <taxon>Erythrobacteraceae</taxon>
        <taxon>Aurantiacibacter</taxon>
    </lineage>
</organism>
<dbReference type="Proteomes" id="UP000602442">
    <property type="component" value="Unassembled WGS sequence"/>
</dbReference>
<reference evidence="2 3" key="1">
    <citation type="submission" date="2020-11" db="EMBL/GenBank/DDBJ databases">
        <title>Erythrobacter sediminis sp. nov., a marine bacterium from a tidal flat of Garorim Bay.</title>
        <authorList>
            <person name="Kim D."/>
            <person name="Yoo Y."/>
            <person name="Kim J.-J."/>
        </authorList>
    </citation>
    <scope>NUCLEOTIDE SEQUENCE [LARGE SCALE GENOMIC DNA]</scope>
    <source>
        <strain evidence="2 3">JGD-13</strain>
    </source>
</reference>
<gene>
    <name evidence="2" type="ORF">I5L03_08715</name>
</gene>
<dbReference type="InterPro" id="IPR002816">
    <property type="entry name" value="TraB/PrgY/GumN_fam"/>
</dbReference>
<dbReference type="PANTHER" id="PTHR40590">
    <property type="entry name" value="CYTOPLASMIC PROTEIN-RELATED"/>
    <property type="match status" value="1"/>
</dbReference>
<dbReference type="EMBL" id="JAEANY010000002">
    <property type="protein sequence ID" value="MBH5322666.1"/>
    <property type="molecule type" value="Genomic_DNA"/>
</dbReference>
<evidence type="ECO:0000313" key="2">
    <source>
        <dbReference type="EMBL" id="MBH5322666.1"/>
    </source>
</evidence>
<dbReference type="PANTHER" id="PTHR40590:SF1">
    <property type="entry name" value="CYTOPLASMIC PROTEIN"/>
    <property type="match status" value="1"/>
</dbReference>
<comment type="caution">
    <text evidence="2">The sequence shown here is derived from an EMBL/GenBank/DDBJ whole genome shotgun (WGS) entry which is preliminary data.</text>
</comment>
<sequence>MLGALWLASCGAPSPFQADSEPQREWPEPSPALWEATSPDGAKGWLFGTVHALPDGVEWNSGALNEAIESADLLMVEIADLDASTQAAIEFESRAYSDGLEPLPRRVGPEYSQAIAKLIDDADMEESDFARTETWAAALMLGNAMRCTQSGNGVDRALIAQFERVQAMEGFAMQFDIFDNLPEEAQGQLLLTAAQSGDCERAFDRTELWLTGDTVALMQELESSFGGNTDLRLDLLERRNEWFAARLARYQELNPDEAVLLAVGAGHMPGPDGVVALLEAEGYTVTRIQ</sequence>
<dbReference type="InterPro" id="IPR047111">
    <property type="entry name" value="YbaP-like"/>
</dbReference>
<keyword evidence="3" id="KW-1185">Reference proteome</keyword>
<dbReference type="RefSeq" id="WP_197921348.1">
    <property type="nucleotide sequence ID" value="NZ_CAWPTA010000007.1"/>
</dbReference>
<name>A0ABS0N3W7_9SPHN</name>
<feature type="region of interest" description="Disordered" evidence="1">
    <location>
        <begin position="13"/>
        <end position="32"/>
    </location>
</feature>